<reference evidence="9" key="1">
    <citation type="submission" date="2022-11" db="EMBL/GenBank/DDBJ databases">
        <authorList>
            <person name="Morgan W.R."/>
            <person name="Tartar A."/>
        </authorList>
    </citation>
    <scope>NUCLEOTIDE SEQUENCE</scope>
    <source>
        <strain evidence="9">ARSEF 373</strain>
    </source>
</reference>
<keyword evidence="3" id="KW-0805">Transcription regulation</keyword>
<organism evidence="9 10">
    <name type="scientific">Lagenidium giganteum</name>
    <dbReference type="NCBI Taxonomy" id="4803"/>
    <lineage>
        <taxon>Eukaryota</taxon>
        <taxon>Sar</taxon>
        <taxon>Stramenopiles</taxon>
        <taxon>Oomycota</taxon>
        <taxon>Peronosporomycetes</taxon>
        <taxon>Pythiales</taxon>
        <taxon>Pythiaceae</taxon>
    </lineage>
</organism>
<evidence type="ECO:0000259" key="8">
    <source>
        <dbReference type="SMART" id="SM00717"/>
    </source>
</evidence>
<evidence type="ECO:0000256" key="2">
    <source>
        <dbReference type="ARBA" id="ARBA00022853"/>
    </source>
</evidence>
<dbReference type="PANTHER" id="PTHR12855">
    <property type="entry name" value="DNA METHYLTRANSFERASE 1-ASSOCIATED PROTEIN 1 FAMILY MEMBER"/>
    <property type="match status" value="1"/>
</dbReference>
<dbReference type="SMART" id="SM00717">
    <property type="entry name" value="SANT"/>
    <property type="match status" value="1"/>
</dbReference>
<dbReference type="GO" id="GO:0003714">
    <property type="term" value="F:transcription corepressor activity"/>
    <property type="evidence" value="ECO:0007669"/>
    <property type="project" value="TreeGrafter"/>
</dbReference>
<evidence type="ECO:0000313" key="10">
    <source>
        <dbReference type="Proteomes" id="UP001146120"/>
    </source>
</evidence>
<keyword evidence="6" id="KW-0175">Coiled coil</keyword>
<dbReference type="EMBL" id="DAKRPA010000173">
    <property type="protein sequence ID" value="DAZ96245.1"/>
    <property type="molecule type" value="Genomic_DNA"/>
</dbReference>
<dbReference type="GO" id="GO:0035267">
    <property type="term" value="C:NuA4 histone acetyltransferase complex"/>
    <property type="evidence" value="ECO:0007669"/>
    <property type="project" value="InterPro"/>
</dbReference>
<evidence type="ECO:0000313" key="9">
    <source>
        <dbReference type="EMBL" id="DAZ96245.1"/>
    </source>
</evidence>
<feature type="domain" description="Myb-like" evidence="8">
    <location>
        <begin position="158"/>
        <end position="214"/>
    </location>
</feature>
<dbReference type="InterPro" id="IPR027109">
    <property type="entry name" value="Swc4/Dmap1"/>
</dbReference>
<comment type="caution">
    <text evidence="9">The sequence shown here is derived from an EMBL/GenBank/DDBJ whole genome shotgun (WGS) entry which is preliminary data.</text>
</comment>
<feature type="compositionally biased region" description="Polar residues" evidence="7">
    <location>
        <begin position="426"/>
        <end position="441"/>
    </location>
</feature>
<dbReference type="Pfam" id="PF05499">
    <property type="entry name" value="DMAP1"/>
    <property type="match status" value="1"/>
</dbReference>
<evidence type="ECO:0000256" key="4">
    <source>
        <dbReference type="ARBA" id="ARBA00023163"/>
    </source>
</evidence>
<protein>
    <recommendedName>
        <fullName evidence="8">Myb-like domain-containing protein</fullName>
    </recommendedName>
</protein>
<gene>
    <name evidence="9" type="ORF">N0F65_012548</name>
</gene>
<name>A0AAV2YMN2_9STRA</name>
<dbReference type="GO" id="GO:0000122">
    <property type="term" value="P:negative regulation of transcription by RNA polymerase II"/>
    <property type="evidence" value="ECO:0007669"/>
    <property type="project" value="TreeGrafter"/>
</dbReference>
<keyword evidence="2" id="KW-0156">Chromatin regulator</keyword>
<dbReference type="InterPro" id="IPR032563">
    <property type="entry name" value="DAMP1_SANT-like"/>
</dbReference>
<comment type="subcellular location">
    <subcellularLocation>
        <location evidence="1">Nucleus</location>
    </subcellularLocation>
</comment>
<evidence type="ECO:0000256" key="7">
    <source>
        <dbReference type="SAM" id="MobiDB-lite"/>
    </source>
</evidence>
<feature type="compositionally biased region" description="Basic and acidic residues" evidence="7">
    <location>
        <begin position="416"/>
        <end position="425"/>
    </location>
</feature>
<feature type="region of interest" description="Disordered" evidence="7">
    <location>
        <begin position="404"/>
        <end position="478"/>
    </location>
</feature>
<dbReference type="GO" id="GO:0006281">
    <property type="term" value="P:DNA repair"/>
    <property type="evidence" value="ECO:0007669"/>
    <property type="project" value="InterPro"/>
</dbReference>
<accession>A0AAV2YMN2</accession>
<dbReference type="PANTHER" id="PTHR12855:SF10">
    <property type="entry name" value="DNA METHYLTRANSFERASE 1-ASSOCIATED PROTEIN 1"/>
    <property type="match status" value="1"/>
</dbReference>
<evidence type="ECO:0000256" key="3">
    <source>
        <dbReference type="ARBA" id="ARBA00023015"/>
    </source>
</evidence>
<evidence type="ECO:0000256" key="1">
    <source>
        <dbReference type="ARBA" id="ARBA00004123"/>
    </source>
</evidence>
<reference evidence="9" key="2">
    <citation type="journal article" date="2023" name="Microbiol Resour">
        <title>Decontamination and Annotation of the Draft Genome Sequence of the Oomycete Lagenidium giganteum ARSEF 373.</title>
        <authorList>
            <person name="Morgan W.R."/>
            <person name="Tartar A."/>
        </authorList>
    </citation>
    <scope>NUCLEOTIDE SEQUENCE</scope>
    <source>
        <strain evidence="9">ARSEF 373</strain>
    </source>
</reference>
<dbReference type="Pfam" id="PF16282">
    <property type="entry name" value="SANT_DAMP1_like"/>
    <property type="match status" value="1"/>
</dbReference>
<keyword evidence="4" id="KW-0804">Transcription</keyword>
<feature type="coiled-coil region" evidence="6">
    <location>
        <begin position="271"/>
        <end position="305"/>
    </location>
</feature>
<dbReference type="Gene3D" id="1.10.10.60">
    <property type="entry name" value="Homeodomain-like"/>
    <property type="match status" value="1"/>
</dbReference>
<evidence type="ECO:0000256" key="6">
    <source>
        <dbReference type="SAM" id="Coils"/>
    </source>
</evidence>
<proteinExistence type="predicted"/>
<sequence>MSDVAQILGLAPGATNAAANELEQLKPSGTPVGGAAKASKPKGKAKKLTGMQREVLELLESNHRVSHALYPGFSKPSLQQQWKEHKSPAVKWTRKAFRNPARREFAGESDSNGLELSHWVKAHVDAPEYVFARFNVQCNVTTFTDEEYAKALATHHDVLMKWTKQETDVLFKFCARYDLRWIVIADKYNTHPIAKGAFRSVEDIKYRYYEVTRLLAEYRAKQGGDETTKAEPADSAATSDDGLAAANQYYRFNIAYERQRKRQLELAFTRSIEEENEVRKLNDELRSVEQQLKKVAVKVDTKKKKELSDVPFHVQREYPVGVFLRSSTLALPSGKQALSAKMVKKMDVLLEELGVPTRPMPTKAACDVFDKLRQDAVGLLSLRKHLAAKQAEVQSLKERYQSLTGQEYKPMATPVRRPESQRRDSTTPASLVGSTTNSPAPVSQGKALKHSEKAFRSTKKRSSGASPAIPSKRNKKNL</sequence>
<dbReference type="AlphaFoldDB" id="A0AAV2YMN2"/>
<dbReference type="GO" id="GO:0000812">
    <property type="term" value="C:Swr1 complex"/>
    <property type="evidence" value="ECO:0007669"/>
    <property type="project" value="TreeGrafter"/>
</dbReference>
<dbReference type="InterPro" id="IPR001005">
    <property type="entry name" value="SANT/Myb"/>
</dbReference>
<feature type="region of interest" description="Disordered" evidence="7">
    <location>
        <begin position="25"/>
        <end position="47"/>
    </location>
</feature>
<keyword evidence="10" id="KW-1185">Reference proteome</keyword>
<dbReference type="GO" id="GO:0006338">
    <property type="term" value="P:chromatin remodeling"/>
    <property type="evidence" value="ECO:0007669"/>
    <property type="project" value="InterPro"/>
</dbReference>
<dbReference type="InterPro" id="IPR008468">
    <property type="entry name" value="DMAP1"/>
</dbReference>
<dbReference type="Proteomes" id="UP001146120">
    <property type="component" value="Unassembled WGS sequence"/>
</dbReference>
<evidence type="ECO:0000256" key="5">
    <source>
        <dbReference type="ARBA" id="ARBA00023242"/>
    </source>
</evidence>
<keyword evidence="5" id="KW-0539">Nucleus</keyword>